<comment type="caution">
    <text evidence="2">The sequence shown here is derived from an EMBL/GenBank/DDBJ whole genome shotgun (WGS) entry which is preliminary data.</text>
</comment>
<sequence length="113" mass="12695">MKFSYKSFPIYTVITLEGQYIGGDETDQLSLFTRELINKDVINIIIDMEATTYINSIMIGFLVKINNELLSKSGKLILCNVSKVIMEVFEITKVSDLIQICSDCEQAVDAITS</sequence>
<reference evidence="2" key="1">
    <citation type="submission" date="2019-08" db="EMBL/GenBank/DDBJ databases">
        <authorList>
            <person name="Kucharzyk K."/>
            <person name="Murdoch R.W."/>
            <person name="Higgins S."/>
            <person name="Loffler F."/>
        </authorList>
    </citation>
    <scope>NUCLEOTIDE SEQUENCE</scope>
</reference>
<name>A0A644ZUI9_9ZZZZ</name>
<dbReference type="PANTHER" id="PTHR33495">
    <property type="entry name" value="ANTI-SIGMA FACTOR ANTAGONIST TM_1081-RELATED-RELATED"/>
    <property type="match status" value="1"/>
</dbReference>
<dbReference type="CDD" id="cd07043">
    <property type="entry name" value="STAS_anti-anti-sigma_factors"/>
    <property type="match status" value="1"/>
</dbReference>
<dbReference type="InterPro" id="IPR002645">
    <property type="entry name" value="STAS_dom"/>
</dbReference>
<gene>
    <name evidence="2" type="ORF">SDC9_91348</name>
</gene>
<evidence type="ECO:0000313" key="2">
    <source>
        <dbReference type="EMBL" id="MPM44669.1"/>
    </source>
</evidence>
<dbReference type="PROSITE" id="PS50801">
    <property type="entry name" value="STAS"/>
    <property type="match status" value="1"/>
</dbReference>
<dbReference type="PANTHER" id="PTHR33495:SF2">
    <property type="entry name" value="ANTI-SIGMA FACTOR ANTAGONIST TM_1081-RELATED"/>
    <property type="match status" value="1"/>
</dbReference>
<organism evidence="2">
    <name type="scientific">bioreactor metagenome</name>
    <dbReference type="NCBI Taxonomy" id="1076179"/>
    <lineage>
        <taxon>unclassified sequences</taxon>
        <taxon>metagenomes</taxon>
        <taxon>ecological metagenomes</taxon>
    </lineage>
</organism>
<dbReference type="Gene3D" id="3.30.750.24">
    <property type="entry name" value="STAS domain"/>
    <property type="match status" value="1"/>
</dbReference>
<dbReference type="GO" id="GO:0043856">
    <property type="term" value="F:anti-sigma factor antagonist activity"/>
    <property type="evidence" value="ECO:0007669"/>
    <property type="project" value="TreeGrafter"/>
</dbReference>
<protein>
    <recommendedName>
        <fullName evidence="1">STAS domain-containing protein</fullName>
    </recommendedName>
</protein>
<dbReference type="SUPFAM" id="SSF52091">
    <property type="entry name" value="SpoIIaa-like"/>
    <property type="match status" value="1"/>
</dbReference>
<dbReference type="InterPro" id="IPR036513">
    <property type="entry name" value="STAS_dom_sf"/>
</dbReference>
<proteinExistence type="predicted"/>
<dbReference type="EMBL" id="VSSQ01010567">
    <property type="protein sequence ID" value="MPM44669.1"/>
    <property type="molecule type" value="Genomic_DNA"/>
</dbReference>
<dbReference type="Pfam" id="PF01740">
    <property type="entry name" value="STAS"/>
    <property type="match status" value="1"/>
</dbReference>
<evidence type="ECO:0000259" key="1">
    <source>
        <dbReference type="PROSITE" id="PS50801"/>
    </source>
</evidence>
<dbReference type="AlphaFoldDB" id="A0A644ZUI9"/>
<accession>A0A644ZUI9</accession>
<feature type="domain" description="STAS" evidence="1">
    <location>
        <begin position="44"/>
        <end position="111"/>
    </location>
</feature>